<dbReference type="BioCyc" id="CSTA292563:G1353-2456-MONOMER"/>
<dbReference type="InterPro" id="IPR025282">
    <property type="entry name" value="DUF4214"/>
</dbReference>
<dbReference type="HOGENOM" id="CLU_037717_0_0_3"/>
<dbReference type="KEGG" id="csn:Cyast_2455"/>
<evidence type="ECO:0000313" key="3">
    <source>
        <dbReference type="Proteomes" id="UP000010483"/>
    </source>
</evidence>
<sequence length="531" mass="55857">MISLNGTFESTDFLAAIPDAPGPDFSTATGQGILPIDEFEFSITSDSVGSKRFQFTSSDLNEKNIAYAVVDTATGEVVNSGGINPSSRIVLDNNFAEFIVPSSALSAGRTYRLVLTALEGGTGTLGALDFGDELGDESFAYQLSSPDSFNTFSRINYSRIQRAAANDIASFSGSLNRNDNFLVGLFGSEPVYAADQARVTFTDIDPDFDTSEIIIRSTITANADVFNTTGQNGQGAPAFALKNARTGEIIQFSNNTPGGSNVTFVATSPSTASITLTINGGDVGEFLDDGIIVTGLNPFFNQNNTDSFRSFNYAFTVEAAGQRIIIDELDRSTQIVDTSGLAPLTLDGTSAQLAYVAYYGRPGDPAGLEFWNGVLGDAGISYSPKSGDVLEGDALTAYNAIVNDFGNSTEAQSIFGNLMGNAMINQIYQFSFSRNADATGLAFWSEQLDNGSVTLASAALEIALGAEGTDIQTLNNRIQSANIFTNALDTTARRAAYSGIDAEVAGRGFLADSGTGVATVVDANSVILNLL</sequence>
<dbReference type="EMBL" id="CP003940">
    <property type="protein sequence ID" value="AFZ48399.1"/>
    <property type="molecule type" value="Genomic_DNA"/>
</dbReference>
<dbReference type="Pfam" id="PF13946">
    <property type="entry name" value="DUF4214"/>
    <property type="match status" value="1"/>
</dbReference>
<evidence type="ECO:0000313" key="2">
    <source>
        <dbReference type="EMBL" id="AFZ48399.1"/>
    </source>
</evidence>
<dbReference type="Proteomes" id="UP000010483">
    <property type="component" value="Chromosome"/>
</dbReference>
<keyword evidence="3" id="KW-1185">Reference proteome</keyword>
<organism evidence="2 3">
    <name type="scientific">Cyanobacterium stanieri (strain ATCC 29140 / PCC 7202)</name>
    <dbReference type="NCBI Taxonomy" id="292563"/>
    <lineage>
        <taxon>Bacteria</taxon>
        <taxon>Bacillati</taxon>
        <taxon>Cyanobacteriota</taxon>
        <taxon>Cyanophyceae</taxon>
        <taxon>Oscillatoriophycideae</taxon>
        <taxon>Chroococcales</taxon>
        <taxon>Geminocystaceae</taxon>
        <taxon>Cyanobacterium</taxon>
    </lineage>
</organism>
<dbReference type="eggNOG" id="COG2931">
    <property type="taxonomic scope" value="Bacteria"/>
</dbReference>
<feature type="domain" description="DUF4214" evidence="1">
    <location>
        <begin position="404"/>
        <end position="467"/>
    </location>
</feature>
<dbReference type="AlphaFoldDB" id="K9YNF2"/>
<reference evidence="3" key="1">
    <citation type="journal article" date="2013" name="Proc. Natl. Acad. Sci. U.S.A.">
        <title>Improving the coverage of the cyanobacterial phylum using diversity-driven genome sequencing.</title>
        <authorList>
            <person name="Shih P.M."/>
            <person name="Wu D."/>
            <person name="Latifi A."/>
            <person name="Axen S.D."/>
            <person name="Fewer D.P."/>
            <person name="Talla E."/>
            <person name="Calteau A."/>
            <person name="Cai F."/>
            <person name="Tandeau de Marsac N."/>
            <person name="Rippka R."/>
            <person name="Herdman M."/>
            <person name="Sivonen K."/>
            <person name="Coursin T."/>
            <person name="Laurent T."/>
            <person name="Goodwin L."/>
            <person name="Nolan M."/>
            <person name="Davenport K.W."/>
            <person name="Han C.S."/>
            <person name="Rubin E.M."/>
            <person name="Eisen J.A."/>
            <person name="Woyke T."/>
            <person name="Gugger M."/>
            <person name="Kerfeld C.A."/>
        </authorList>
    </citation>
    <scope>NUCLEOTIDE SEQUENCE [LARGE SCALE GENOMIC DNA]</scope>
    <source>
        <strain evidence="3">ATCC 29140 / PCC 7202</strain>
    </source>
</reference>
<dbReference type="STRING" id="292563.Cyast_2455"/>
<accession>K9YNF2</accession>
<protein>
    <recommendedName>
        <fullName evidence="1">DUF4214 domain-containing protein</fullName>
    </recommendedName>
</protein>
<evidence type="ECO:0000259" key="1">
    <source>
        <dbReference type="Pfam" id="PF13946"/>
    </source>
</evidence>
<name>K9YNF2_CYASC</name>
<gene>
    <name evidence="2" type="ordered locus">Cyast_2455</name>
</gene>
<proteinExistence type="predicted"/>